<dbReference type="GeneID" id="94434407"/>
<gene>
    <name evidence="3" type="ORF">CSUI_011095</name>
</gene>
<keyword evidence="4" id="KW-1185">Reference proteome</keyword>
<dbReference type="RefSeq" id="XP_067916828.1">
    <property type="nucleotide sequence ID" value="XM_068071196.1"/>
</dbReference>
<organism evidence="3 4">
    <name type="scientific">Cystoisospora suis</name>
    <dbReference type="NCBI Taxonomy" id="483139"/>
    <lineage>
        <taxon>Eukaryota</taxon>
        <taxon>Sar</taxon>
        <taxon>Alveolata</taxon>
        <taxon>Apicomplexa</taxon>
        <taxon>Conoidasida</taxon>
        <taxon>Coccidia</taxon>
        <taxon>Eucoccidiorida</taxon>
        <taxon>Eimeriorina</taxon>
        <taxon>Sarcocystidae</taxon>
        <taxon>Cystoisospora</taxon>
    </lineage>
</organism>
<comment type="caution">
    <text evidence="3">The sequence shown here is derived from an EMBL/GenBank/DDBJ whole genome shotgun (WGS) entry which is preliminary data.</text>
</comment>
<keyword evidence="1" id="KW-0812">Transmembrane</keyword>
<evidence type="ECO:0000256" key="1">
    <source>
        <dbReference type="SAM" id="Phobius"/>
    </source>
</evidence>
<proteinExistence type="predicted"/>
<dbReference type="AlphaFoldDB" id="A0A2C6KF97"/>
<protein>
    <recommendedName>
        <fullName evidence="5">Transmembrane protein</fullName>
    </recommendedName>
</protein>
<feature type="transmembrane region" description="Helical" evidence="1">
    <location>
        <begin position="27"/>
        <end position="43"/>
    </location>
</feature>
<dbReference type="VEuPathDB" id="ToxoDB:CSUI_011095"/>
<evidence type="ECO:0000256" key="2">
    <source>
        <dbReference type="SAM" id="SignalP"/>
    </source>
</evidence>
<feature type="signal peptide" evidence="2">
    <location>
        <begin position="1"/>
        <end position="15"/>
    </location>
</feature>
<sequence>SVFSLSLFFLSVYLARVYPPTSNSCIYFYLFYLSLSSCIYLYISSLKCTYTPVACDSNDFSLLLFLSF</sequence>
<keyword evidence="1" id="KW-0472">Membrane</keyword>
<name>A0A2C6KF97_9APIC</name>
<keyword evidence="2" id="KW-0732">Signal</keyword>
<evidence type="ECO:0000313" key="3">
    <source>
        <dbReference type="EMBL" id="PHJ15094.1"/>
    </source>
</evidence>
<evidence type="ECO:0000313" key="4">
    <source>
        <dbReference type="Proteomes" id="UP000221165"/>
    </source>
</evidence>
<dbReference type="Proteomes" id="UP000221165">
    <property type="component" value="Unassembled WGS sequence"/>
</dbReference>
<keyword evidence="1" id="KW-1133">Transmembrane helix</keyword>
<dbReference type="EMBL" id="MIGC01009627">
    <property type="protein sequence ID" value="PHJ15094.1"/>
    <property type="molecule type" value="Genomic_DNA"/>
</dbReference>
<feature type="non-terminal residue" evidence="3">
    <location>
        <position position="1"/>
    </location>
</feature>
<feature type="chain" id="PRO_5012880551" description="Transmembrane protein" evidence="2">
    <location>
        <begin position="16"/>
        <end position="68"/>
    </location>
</feature>
<evidence type="ECO:0008006" key="5">
    <source>
        <dbReference type="Google" id="ProtNLM"/>
    </source>
</evidence>
<reference evidence="3 4" key="1">
    <citation type="journal article" date="2017" name="Int. J. Parasitol.">
        <title>The genome of the protozoan parasite Cystoisospora suis and a reverse vaccinology approach to identify vaccine candidates.</title>
        <authorList>
            <person name="Palmieri N."/>
            <person name="Shrestha A."/>
            <person name="Ruttkowski B."/>
            <person name="Beck T."/>
            <person name="Vogl C."/>
            <person name="Tomley F."/>
            <person name="Blake D.P."/>
            <person name="Joachim A."/>
        </authorList>
    </citation>
    <scope>NUCLEOTIDE SEQUENCE [LARGE SCALE GENOMIC DNA]</scope>
    <source>
        <strain evidence="3 4">Wien I</strain>
    </source>
</reference>
<accession>A0A2C6KF97</accession>